<accession>A0A1H2Z3L3</accession>
<dbReference type="Proteomes" id="UP000198500">
    <property type="component" value="Unassembled WGS sequence"/>
</dbReference>
<sequence length="150" mass="16490">MPVTLYRVDHATWAADSQVAYDLIRIYADAPDYRLPQPAGEFVENHLQMGGLFYCAQFNARLIGAVAVRVDESAWWLSHVCVRKATRRRGVGSRMLSLVAEAAASDGRVLRVHAASLMMGDQLLLSRLGYRLVAGGAHFELNPLPSQGGH</sequence>
<dbReference type="Pfam" id="PF12568">
    <property type="entry name" value="PanZ"/>
    <property type="match status" value="1"/>
</dbReference>
<dbReference type="Gene3D" id="3.40.630.30">
    <property type="match status" value="1"/>
</dbReference>
<dbReference type="STRING" id="574349.SAMN05443545_10415"/>
<dbReference type="GO" id="GO:0016747">
    <property type="term" value="F:acyltransferase activity, transferring groups other than amino-acyl groups"/>
    <property type="evidence" value="ECO:0007669"/>
    <property type="project" value="InterPro"/>
</dbReference>
<feature type="domain" description="N-acetyltransferase" evidence="1">
    <location>
        <begin position="6"/>
        <end position="150"/>
    </location>
</feature>
<keyword evidence="3" id="KW-1185">Reference proteome</keyword>
<dbReference type="EMBL" id="FNNI01000004">
    <property type="protein sequence ID" value="SDX11379.1"/>
    <property type="molecule type" value="Genomic_DNA"/>
</dbReference>
<organism evidence="2 3">
    <name type="scientific">Aidingimonas halophila</name>
    <dbReference type="NCBI Taxonomy" id="574349"/>
    <lineage>
        <taxon>Bacteria</taxon>
        <taxon>Pseudomonadati</taxon>
        <taxon>Pseudomonadota</taxon>
        <taxon>Gammaproteobacteria</taxon>
        <taxon>Oceanospirillales</taxon>
        <taxon>Halomonadaceae</taxon>
        <taxon>Aidingimonas</taxon>
    </lineage>
</organism>
<dbReference type="InterPro" id="IPR016181">
    <property type="entry name" value="Acyl_CoA_acyltransferase"/>
</dbReference>
<dbReference type="InterPro" id="IPR040448">
    <property type="entry name" value="PanZ_GNAT"/>
</dbReference>
<dbReference type="AlphaFoldDB" id="A0A1H2Z3L3"/>
<dbReference type="RefSeq" id="WP_092569052.1">
    <property type="nucleotide sequence ID" value="NZ_BMXH01000001.1"/>
</dbReference>
<keyword evidence="2" id="KW-0808">Transferase</keyword>
<evidence type="ECO:0000259" key="1">
    <source>
        <dbReference type="PROSITE" id="PS51186"/>
    </source>
</evidence>
<evidence type="ECO:0000313" key="2">
    <source>
        <dbReference type="EMBL" id="SDX11379.1"/>
    </source>
</evidence>
<gene>
    <name evidence="2" type="ORF">SAMN05443545_10415</name>
</gene>
<evidence type="ECO:0000313" key="3">
    <source>
        <dbReference type="Proteomes" id="UP000198500"/>
    </source>
</evidence>
<proteinExistence type="predicted"/>
<dbReference type="InterPro" id="IPR000182">
    <property type="entry name" value="GNAT_dom"/>
</dbReference>
<dbReference type="OrthoDB" id="5736859at2"/>
<protein>
    <submittedName>
        <fullName evidence="2">Acetyltransferase (GNAT) domain-containing protein</fullName>
    </submittedName>
</protein>
<name>A0A1H2Z3L3_9GAMM</name>
<dbReference type="SUPFAM" id="SSF55729">
    <property type="entry name" value="Acyl-CoA N-acyltransferases (Nat)"/>
    <property type="match status" value="1"/>
</dbReference>
<dbReference type="CDD" id="cd04301">
    <property type="entry name" value="NAT_SF"/>
    <property type="match status" value="1"/>
</dbReference>
<dbReference type="PROSITE" id="PS51186">
    <property type="entry name" value="GNAT"/>
    <property type="match status" value="1"/>
</dbReference>
<reference evidence="2 3" key="1">
    <citation type="submission" date="2016-10" db="EMBL/GenBank/DDBJ databases">
        <authorList>
            <person name="de Groot N.N."/>
        </authorList>
    </citation>
    <scope>NUCLEOTIDE SEQUENCE [LARGE SCALE GENOMIC DNA]</scope>
    <source>
        <strain evidence="2 3">DSM 19219</strain>
    </source>
</reference>